<dbReference type="EMBL" id="FOXS01000014">
    <property type="protein sequence ID" value="SFQ84070.1"/>
    <property type="molecule type" value="Genomic_DNA"/>
</dbReference>
<organism evidence="1 2">
    <name type="scientific">Hymenobacter arizonensis</name>
    <name type="common">Siccationidurans arizonensis</name>
    <dbReference type="NCBI Taxonomy" id="1227077"/>
    <lineage>
        <taxon>Bacteria</taxon>
        <taxon>Pseudomonadati</taxon>
        <taxon>Bacteroidota</taxon>
        <taxon>Cytophagia</taxon>
        <taxon>Cytophagales</taxon>
        <taxon>Hymenobacteraceae</taxon>
        <taxon>Hymenobacter</taxon>
    </lineage>
</organism>
<sequence length="145" mass="15597">MNSLLFLGLLALAPWRPAGGVRSAGPGPCLSLALQRPAADPHRVNLVVRAACPVGYKCSLELRTPDGEWAQVLENVEARVQAPYGFTTPIVTVKARQKVLGLAYPRALGPRDATAVFRVKVQYVEEGAANPGSTIKVLYTPAFRF</sequence>
<proteinExistence type="predicted"/>
<accession>A0A1I6BT29</accession>
<evidence type="ECO:0000313" key="2">
    <source>
        <dbReference type="Proteomes" id="UP000199029"/>
    </source>
</evidence>
<keyword evidence="2" id="KW-1185">Reference proteome</keyword>
<dbReference type="RefSeq" id="WP_143080460.1">
    <property type="nucleotide sequence ID" value="NZ_FOXS01000014.1"/>
</dbReference>
<dbReference type="Proteomes" id="UP000199029">
    <property type="component" value="Unassembled WGS sequence"/>
</dbReference>
<gene>
    <name evidence="1" type="ORF">SAMN04515668_5072</name>
</gene>
<evidence type="ECO:0000313" key="1">
    <source>
        <dbReference type="EMBL" id="SFQ84070.1"/>
    </source>
</evidence>
<protein>
    <submittedName>
        <fullName evidence="1">Uncharacterized protein</fullName>
    </submittedName>
</protein>
<name>A0A1I6BT29_HYMAR</name>
<dbReference type="AlphaFoldDB" id="A0A1I6BT29"/>
<reference evidence="2" key="1">
    <citation type="submission" date="2016-10" db="EMBL/GenBank/DDBJ databases">
        <authorList>
            <person name="Varghese N."/>
            <person name="Submissions S."/>
        </authorList>
    </citation>
    <scope>NUCLEOTIDE SEQUENCE [LARGE SCALE GENOMIC DNA]</scope>
    <source>
        <strain evidence="2">OR362-8,ATCC BAA-1266,JCM 13504</strain>
    </source>
</reference>